<dbReference type="Gene3D" id="3.10.20.30">
    <property type="match status" value="1"/>
</dbReference>
<dbReference type="CDD" id="cd00565">
    <property type="entry name" value="Ubl_ThiS"/>
    <property type="match status" value="1"/>
</dbReference>
<comment type="caution">
    <text evidence="1">The sequence shown here is derived from an EMBL/GenBank/DDBJ whole genome shotgun (WGS) entry which is preliminary data.</text>
</comment>
<dbReference type="InterPro" id="IPR012675">
    <property type="entry name" value="Beta-grasp_dom_sf"/>
</dbReference>
<dbReference type="NCBIfam" id="TIGR01683">
    <property type="entry name" value="thiS"/>
    <property type="match status" value="1"/>
</dbReference>
<dbReference type="EMBL" id="BSUO01000001">
    <property type="protein sequence ID" value="GMA41628.1"/>
    <property type="molecule type" value="Genomic_DNA"/>
</dbReference>
<sequence>MIEPSDVEVVVNDVPRTLPVGATCRDLVSMETGRVIGNDGRLETGEGLGVALARNGEVVPRGAWAYSEIADGDRFELVTAVQGG</sequence>
<keyword evidence="2" id="KW-1185">Reference proteome</keyword>
<dbReference type="SUPFAM" id="SSF54285">
    <property type="entry name" value="MoaD/ThiS"/>
    <property type="match status" value="1"/>
</dbReference>
<accession>A0ABQ6IY72</accession>
<protein>
    <submittedName>
        <fullName evidence="1">Thiamine biosynthesis protein ThiS</fullName>
    </submittedName>
</protein>
<evidence type="ECO:0000313" key="1">
    <source>
        <dbReference type="EMBL" id="GMA41628.1"/>
    </source>
</evidence>
<reference evidence="2" key="1">
    <citation type="journal article" date="2019" name="Int. J. Syst. Evol. Microbiol.">
        <title>The Global Catalogue of Microorganisms (GCM) 10K type strain sequencing project: providing services to taxonomists for standard genome sequencing and annotation.</title>
        <authorList>
            <consortium name="The Broad Institute Genomics Platform"/>
            <consortium name="The Broad Institute Genome Sequencing Center for Infectious Disease"/>
            <person name="Wu L."/>
            <person name="Ma J."/>
        </authorList>
    </citation>
    <scope>NUCLEOTIDE SEQUENCE [LARGE SCALE GENOMIC DNA]</scope>
    <source>
        <strain evidence="2">NBRC 113072</strain>
    </source>
</reference>
<dbReference type="Pfam" id="PF02597">
    <property type="entry name" value="ThiS"/>
    <property type="match status" value="1"/>
</dbReference>
<dbReference type="InterPro" id="IPR016155">
    <property type="entry name" value="Mopterin_synth/thiamin_S_b"/>
</dbReference>
<proteinExistence type="predicted"/>
<organism evidence="1 2">
    <name type="scientific">Mobilicoccus caccae</name>
    <dbReference type="NCBI Taxonomy" id="1859295"/>
    <lineage>
        <taxon>Bacteria</taxon>
        <taxon>Bacillati</taxon>
        <taxon>Actinomycetota</taxon>
        <taxon>Actinomycetes</taxon>
        <taxon>Micrococcales</taxon>
        <taxon>Dermatophilaceae</taxon>
        <taxon>Mobilicoccus</taxon>
    </lineage>
</organism>
<dbReference type="RefSeq" id="WP_284305170.1">
    <property type="nucleotide sequence ID" value="NZ_BSUO01000001.1"/>
</dbReference>
<evidence type="ECO:0000313" key="2">
    <source>
        <dbReference type="Proteomes" id="UP001157126"/>
    </source>
</evidence>
<gene>
    <name evidence="1" type="ORF">GCM10025883_36730</name>
</gene>
<dbReference type="Proteomes" id="UP001157126">
    <property type="component" value="Unassembled WGS sequence"/>
</dbReference>
<dbReference type="InterPro" id="IPR010035">
    <property type="entry name" value="Thi_S"/>
</dbReference>
<dbReference type="PANTHER" id="PTHR34472:SF1">
    <property type="entry name" value="SULFUR CARRIER PROTEIN THIS"/>
    <property type="match status" value="1"/>
</dbReference>
<dbReference type="InterPro" id="IPR003749">
    <property type="entry name" value="ThiS/MoaD-like"/>
</dbReference>
<dbReference type="PANTHER" id="PTHR34472">
    <property type="entry name" value="SULFUR CARRIER PROTEIN THIS"/>
    <property type="match status" value="1"/>
</dbReference>
<name>A0ABQ6IY72_9MICO</name>